<evidence type="ECO:0000313" key="1">
    <source>
        <dbReference type="EMBL" id="KKK60914.1"/>
    </source>
</evidence>
<dbReference type="AlphaFoldDB" id="A0A0F8Z3C4"/>
<dbReference type="EMBL" id="LAZR01062734">
    <property type="protein sequence ID" value="KKK60914.1"/>
    <property type="molecule type" value="Genomic_DNA"/>
</dbReference>
<gene>
    <name evidence="1" type="ORF">LCGC14_3019610</name>
</gene>
<sequence>VTIDVSQDDGDIITGLRSHKDELIIFKGPHSGSIHRLAGSAPTGSDAFTLHPFINTGVGSTNHQSIIGARDDLWFWDDNGIHSLVATAAFGDYNEAFLSRSIGGYFADNLNHNRLNFVSGVNFASRGYALWTVSRSGLSSNNLIIGLDYRFTPMRFFLWPDYSVASLAMVRDTSREAVPWAGTYTGRALRLNRSVRSIAGSAYTYKITMPYMPFGDPFFDKTVTKGRVGFQPKGEFDFTFLWQRDDNTQQSATVSEEGSVGLGSATNQFVLGTSRLGGIQNLNQFFDMEGSFKEIQLQLTKGTVDEDFEPHSIAIEVEAAGMGTTGTIG</sequence>
<proteinExistence type="predicted"/>
<reference evidence="1" key="1">
    <citation type="journal article" date="2015" name="Nature">
        <title>Complex archaea that bridge the gap between prokaryotes and eukaryotes.</title>
        <authorList>
            <person name="Spang A."/>
            <person name="Saw J.H."/>
            <person name="Jorgensen S.L."/>
            <person name="Zaremba-Niedzwiedzka K."/>
            <person name="Martijn J."/>
            <person name="Lind A.E."/>
            <person name="van Eijk R."/>
            <person name="Schleper C."/>
            <person name="Guy L."/>
            <person name="Ettema T.J."/>
        </authorList>
    </citation>
    <scope>NUCLEOTIDE SEQUENCE</scope>
</reference>
<protein>
    <submittedName>
        <fullName evidence="1">Uncharacterized protein</fullName>
    </submittedName>
</protein>
<organism evidence="1">
    <name type="scientific">marine sediment metagenome</name>
    <dbReference type="NCBI Taxonomy" id="412755"/>
    <lineage>
        <taxon>unclassified sequences</taxon>
        <taxon>metagenomes</taxon>
        <taxon>ecological metagenomes</taxon>
    </lineage>
</organism>
<accession>A0A0F8Z3C4</accession>
<comment type="caution">
    <text evidence="1">The sequence shown here is derived from an EMBL/GenBank/DDBJ whole genome shotgun (WGS) entry which is preliminary data.</text>
</comment>
<name>A0A0F8Z3C4_9ZZZZ</name>
<feature type="non-terminal residue" evidence="1">
    <location>
        <position position="1"/>
    </location>
</feature>